<feature type="compositionally biased region" description="Polar residues" evidence="1">
    <location>
        <begin position="179"/>
        <end position="202"/>
    </location>
</feature>
<accession>J0D3Y6</accession>
<dbReference type="KEGG" id="adl:AURDEDRAFT_177510"/>
<evidence type="ECO:0000256" key="1">
    <source>
        <dbReference type="SAM" id="MobiDB-lite"/>
    </source>
</evidence>
<feature type="region of interest" description="Disordered" evidence="1">
    <location>
        <begin position="64"/>
        <end position="100"/>
    </location>
</feature>
<protein>
    <submittedName>
        <fullName evidence="2">Uncharacterized protein</fullName>
    </submittedName>
</protein>
<feature type="compositionally biased region" description="Polar residues" evidence="1">
    <location>
        <begin position="221"/>
        <end position="230"/>
    </location>
</feature>
<dbReference type="EMBL" id="JH688245">
    <property type="protein sequence ID" value="EJD33407.1"/>
    <property type="molecule type" value="Genomic_DNA"/>
</dbReference>
<organism evidence="2 3">
    <name type="scientific">Auricularia subglabra (strain TFB-10046 / SS5)</name>
    <name type="common">White-rot fungus</name>
    <name type="synonym">Auricularia delicata (strain TFB10046)</name>
    <dbReference type="NCBI Taxonomy" id="717982"/>
    <lineage>
        <taxon>Eukaryota</taxon>
        <taxon>Fungi</taxon>
        <taxon>Dikarya</taxon>
        <taxon>Basidiomycota</taxon>
        <taxon>Agaricomycotina</taxon>
        <taxon>Agaricomycetes</taxon>
        <taxon>Auriculariales</taxon>
        <taxon>Auriculariaceae</taxon>
        <taxon>Auricularia</taxon>
    </lineage>
</organism>
<dbReference type="Proteomes" id="UP000006514">
    <property type="component" value="Unassembled WGS sequence"/>
</dbReference>
<name>J0D3Y6_AURST</name>
<dbReference type="AlphaFoldDB" id="J0D3Y6"/>
<evidence type="ECO:0000313" key="2">
    <source>
        <dbReference type="EMBL" id="EJD33407.1"/>
    </source>
</evidence>
<proteinExistence type="predicted"/>
<sequence>MSNYDAATFADLDFDKADITVCDSEPNAMTILEAMASESAPTDALPQNGLQALAEAAALEGQKTVAPSPAFSRTTDDGLSPMRPSVTRKVPPSPAVDAENSVQRWLKKAKEDTLLAPDHPSINPAAKPPATMSHKSSRMRAGTRASMLPRPVVPLTAGRDIFGPADPLDWPTPAEMSDSAKTITTKSRPPMQPQTNSGTAQKTYKLLPPPAGTAASHRKAPSTSSGNQLGAHQPSGRRDVRAVFLHDGGTDHIAKSRLLY</sequence>
<feature type="region of interest" description="Disordered" evidence="1">
    <location>
        <begin position="164"/>
        <end position="236"/>
    </location>
</feature>
<dbReference type="InParanoid" id="J0D3Y6"/>
<feature type="region of interest" description="Disordered" evidence="1">
    <location>
        <begin position="115"/>
        <end position="145"/>
    </location>
</feature>
<reference evidence="3" key="1">
    <citation type="journal article" date="2012" name="Science">
        <title>The Paleozoic origin of enzymatic lignin decomposition reconstructed from 31 fungal genomes.</title>
        <authorList>
            <person name="Floudas D."/>
            <person name="Binder M."/>
            <person name="Riley R."/>
            <person name="Barry K."/>
            <person name="Blanchette R.A."/>
            <person name="Henrissat B."/>
            <person name="Martinez A.T."/>
            <person name="Otillar R."/>
            <person name="Spatafora J.W."/>
            <person name="Yadav J.S."/>
            <person name="Aerts A."/>
            <person name="Benoit I."/>
            <person name="Boyd A."/>
            <person name="Carlson A."/>
            <person name="Copeland A."/>
            <person name="Coutinho P.M."/>
            <person name="de Vries R.P."/>
            <person name="Ferreira P."/>
            <person name="Findley K."/>
            <person name="Foster B."/>
            <person name="Gaskell J."/>
            <person name="Glotzer D."/>
            <person name="Gorecki P."/>
            <person name="Heitman J."/>
            <person name="Hesse C."/>
            <person name="Hori C."/>
            <person name="Igarashi K."/>
            <person name="Jurgens J.A."/>
            <person name="Kallen N."/>
            <person name="Kersten P."/>
            <person name="Kohler A."/>
            <person name="Kuees U."/>
            <person name="Kumar T.K.A."/>
            <person name="Kuo A."/>
            <person name="LaButti K."/>
            <person name="Larrondo L.F."/>
            <person name="Lindquist E."/>
            <person name="Ling A."/>
            <person name="Lombard V."/>
            <person name="Lucas S."/>
            <person name="Lundell T."/>
            <person name="Martin R."/>
            <person name="McLaughlin D.J."/>
            <person name="Morgenstern I."/>
            <person name="Morin E."/>
            <person name="Murat C."/>
            <person name="Nagy L.G."/>
            <person name="Nolan M."/>
            <person name="Ohm R.A."/>
            <person name="Patyshakuliyeva A."/>
            <person name="Rokas A."/>
            <person name="Ruiz-Duenas F.J."/>
            <person name="Sabat G."/>
            <person name="Salamov A."/>
            <person name="Samejima M."/>
            <person name="Schmutz J."/>
            <person name="Slot J.C."/>
            <person name="St John F."/>
            <person name="Stenlid J."/>
            <person name="Sun H."/>
            <person name="Sun S."/>
            <person name="Syed K."/>
            <person name="Tsang A."/>
            <person name="Wiebenga A."/>
            <person name="Young D."/>
            <person name="Pisabarro A."/>
            <person name="Eastwood D.C."/>
            <person name="Martin F."/>
            <person name="Cullen D."/>
            <person name="Grigoriev I.V."/>
            <person name="Hibbett D.S."/>
        </authorList>
    </citation>
    <scope>NUCLEOTIDE SEQUENCE [LARGE SCALE GENOMIC DNA]</scope>
    <source>
        <strain evidence="3">TFB10046</strain>
    </source>
</reference>
<evidence type="ECO:0000313" key="3">
    <source>
        <dbReference type="Proteomes" id="UP000006514"/>
    </source>
</evidence>
<gene>
    <name evidence="2" type="ORF">AURDEDRAFT_177510</name>
</gene>
<keyword evidence="3" id="KW-1185">Reference proteome</keyword>